<dbReference type="PANTHER" id="PTHR45569:SF1">
    <property type="entry name" value="SENSOR PROTEIN KDPD"/>
    <property type="match status" value="1"/>
</dbReference>
<evidence type="ECO:0000256" key="10">
    <source>
        <dbReference type="ARBA" id="ARBA00023136"/>
    </source>
</evidence>
<name>A0ABS4R7B4_9HYPH</name>
<dbReference type="InterPro" id="IPR052023">
    <property type="entry name" value="Histidine_kinase_KdpD"/>
</dbReference>
<keyword evidence="14" id="KW-1185">Reference proteome</keyword>
<dbReference type="InterPro" id="IPR025201">
    <property type="entry name" value="KdpD_TM"/>
</dbReference>
<dbReference type="EC" id="2.7.13.3" evidence="13"/>
<evidence type="ECO:0000256" key="1">
    <source>
        <dbReference type="ARBA" id="ARBA00004141"/>
    </source>
</evidence>
<evidence type="ECO:0000256" key="3">
    <source>
        <dbReference type="ARBA" id="ARBA00022679"/>
    </source>
</evidence>
<keyword evidence="8 11" id="KW-1133">Transmembrane helix</keyword>
<sequence>MATTTEHHTNCGNRSRFELGTIGDSGGDGLPCFHCDDYSGDGHCRRHRPRDCDPEHFPHIRRAGVVAGVGFGLGQSFCSAVLGALAYNFFLTEPRNTLLVDDPSNIWAIGLLFVVGLIVSSVAFTSQRRASDAALLRRQATVLQDYSRAVVAADNIQAIVSTTCQALAALFQVPVVVMLVSEGEVAAAKAVGGIDPQKAEFEAARLSLETGTFMRAETYPATASRFDFWPVKASAGQHAVIGLAFNPEDRPAAPDTLVGIIRSVLALALDRQQLSRLP</sequence>
<evidence type="ECO:0000256" key="4">
    <source>
        <dbReference type="ARBA" id="ARBA00022692"/>
    </source>
</evidence>
<keyword evidence="2" id="KW-0597">Phosphoprotein</keyword>
<evidence type="ECO:0000256" key="11">
    <source>
        <dbReference type="SAM" id="Phobius"/>
    </source>
</evidence>
<evidence type="ECO:0000256" key="5">
    <source>
        <dbReference type="ARBA" id="ARBA00022741"/>
    </source>
</evidence>
<dbReference type="PANTHER" id="PTHR45569">
    <property type="entry name" value="SENSOR PROTEIN KDPD"/>
    <property type="match status" value="1"/>
</dbReference>
<evidence type="ECO:0000256" key="2">
    <source>
        <dbReference type="ARBA" id="ARBA00022553"/>
    </source>
</evidence>
<feature type="transmembrane region" description="Helical" evidence="11">
    <location>
        <begin position="65"/>
        <end position="86"/>
    </location>
</feature>
<keyword evidence="5" id="KW-0547">Nucleotide-binding</keyword>
<dbReference type="Proteomes" id="UP000730739">
    <property type="component" value="Unassembled WGS sequence"/>
</dbReference>
<keyword evidence="3 13" id="KW-0808">Transferase</keyword>
<dbReference type="Pfam" id="PF13493">
    <property type="entry name" value="DUF4118"/>
    <property type="match status" value="1"/>
</dbReference>
<dbReference type="Gene3D" id="1.20.120.620">
    <property type="entry name" value="Backbone structure of the membrane domain of e. Coli histidine kinase receptor kdpd"/>
    <property type="match status" value="1"/>
</dbReference>
<feature type="domain" description="Sensor protein KdpD transmembrane" evidence="12">
    <location>
        <begin position="65"/>
        <end position="134"/>
    </location>
</feature>
<keyword evidence="7" id="KW-0067">ATP-binding</keyword>
<comment type="subcellular location">
    <subcellularLocation>
        <location evidence="1">Membrane</location>
        <topology evidence="1">Multi-pass membrane protein</topology>
    </subcellularLocation>
</comment>
<evidence type="ECO:0000256" key="7">
    <source>
        <dbReference type="ARBA" id="ARBA00022840"/>
    </source>
</evidence>
<feature type="transmembrane region" description="Helical" evidence="11">
    <location>
        <begin position="106"/>
        <end position="125"/>
    </location>
</feature>
<dbReference type="EMBL" id="JAGILA010000009">
    <property type="protein sequence ID" value="MBP2238792.1"/>
    <property type="molecule type" value="Genomic_DNA"/>
</dbReference>
<keyword evidence="10 11" id="KW-0472">Membrane</keyword>
<accession>A0ABS4R7B4</accession>
<organism evidence="13 14">
    <name type="scientific">Sinorhizobium kostiense</name>
    <dbReference type="NCBI Taxonomy" id="76747"/>
    <lineage>
        <taxon>Bacteria</taxon>
        <taxon>Pseudomonadati</taxon>
        <taxon>Pseudomonadota</taxon>
        <taxon>Alphaproteobacteria</taxon>
        <taxon>Hyphomicrobiales</taxon>
        <taxon>Rhizobiaceae</taxon>
        <taxon>Sinorhizobium/Ensifer group</taxon>
        <taxon>Sinorhizobium</taxon>
    </lineage>
</organism>
<dbReference type="RefSeq" id="WP_234939662.1">
    <property type="nucleotide sequence ID" value="NZ_JAGILA010000009.1"/>
</dbReference>
<keyword evidence="4 11" id="KW-0812">Transmembrane</keyword>
<comment type="caution">
    <text evidence="13">The sequence shown here is derived from an EMBL/GenBank/DDBJ whole genome shotgun (WGS) entry which is preliminary data.</text>
</comment>
<dbReference type="Gene3D" id="3.30.450.40">
    <property type="match status" value="1"/>
</dbReference>
<evidence type="ECO:0000256" key="6">
    <source>
        <dbReference type="ARBA" id="ARBA00022777"/>
    </source>
</evidence>
<evidence type="ECO:0000256" key="9">
    <source>
        <dbReference type="ARBA" id="ARBA00023012"/>
    </source>
</evidence>
<dbReference type="InterPro" id="IPR038318">
    <property type="entry name" value="KdpD_sf"/>
</dbReference>
<dbReference type="GO" id="GO:0004673">
    <property type="term" value="F:protein histidine kinase activity"/>
    <property type="evidence" value="ECO:0007669"/>
    <property type="project" value="UniProtKB-EC"/>
</dbReference>
<evidence type="ECO:0000313" key="14">
    <source>
        <dbReference type="Proteomes" id="UP000730739"/>
    </source>
</evidence>
<evidence type="ECO:0000259" key="12">
    <source>
        <dbReference type="Pfam" id="PF13493"/>
    </source>
</evidence>
<proteinExistence type="predicted"/>
<reference evidence="13 14" key="1">
    <citation type="submission" date="2021-03" db="EMBL/GenBank/DDBJ databases">
        <title>Genomic Encyclopedia of Type Strains, Phase IV (KMG-IV): sequencing the most valuable type-strain genomes for metagenomic binning, comparative biology and taxonomic classification.</title>
        <authorList>
            <person name="Goeker M."/>
        </authorList>
    </citation>
    <scope>NUCLEOTIDE SEQUENCE [LARGE SCALE GENOMIC DNA]</scope>
    <source>
        <strain evidence="13 14">DSM 13372</strain>
    </source>
</reference>
<evidence type="ECO:0000313" key="13">
    <source>
        <dbReference type="EMBL" id="MBP2238792.1"/>
    </source>
</evidence>
<protein>
    <submittedName>
        <fullName evidence="13">Two-component system sensor histidine kinase KdpD</fullName>
        <ecNumber evidence="13">2.7.13.3</ecNumber>
    </submittedName>
</protein>
<keyword evidence="6 13" id="KW-0418">Kinase</keyword>
<dbReference type="InterPro" id="IPR029016">
    <property type="entry name" value="GAF-like_dom_sf"/>
</dbReference>
<keyword evidence="9" id="KW-0902">Two-component regulatory system</keyword>
<evidence type="ECO:0000256" key="8">
    <source>
        <dbReference type="ARBA" id="ARBA00022989"/>
    </source>
</evidence>
<gene>
    <name evidence="13" type="ORF">J2Z31_005333</name>
</gene>